<accession>A0A811PYD5</accession>
<keyword evidence="2" id="KW-1185">Reference proteome</keyword>
<sequence length="166" mass="18833">MPPILGSPSLRAICLRHLLARSSPSSSSIVPNAATLATATRPGFPLSIQELISQWVPGRPGIPKRIVFTLFAGLSWAIWKNRNKMAIEKCFPLNPDPVIHMAINHLQMWADLSKEADKQSRRNLRNYRQCTERYDWLTWRVLPVLGLLFFWTEQANQKAEGESGRA</sequence>
<evidence type="ECO:0000313" key="1">
    <source>
        <dbReference type="EMBL" id="CAD6248356.1"/>
    </source>
</evidence>
<dbReference type="EMBL" id="CAJGYO010000007">
    <property type="protein sequence ID" value="CAD6248356.1"/>
    <property type="molecule type" value="Genomic_DNA"/>
</dbReference>
<proteinExistence type="predicted"/>
<gene>
    <name evidence="1" type="ORF">NCGR_LOCUS32497</name>
</gene>
<dbReference type="AlphaFoldDB" id="A0A811PYD5"/>
<dbReference type="Proteomes" id="UP000604825">
    <property type="component" value="Unassembled WGS sequence"/>
</dbReference>
<organism evidence="1 2">
    <name type="scientific">Miscanthus lutarioriparius</name>
    <dbReference type="NCBI Taxonomy" id="422564"/>
    <lineage>
        <taxon>Eukaryota</taxon>
        <taxon>Viridiplantae</taxon>
        <taxon>Streptophyta</taxon>
        <taxon>Embryophyta</taxon>
        <taxon>Tracheophyta</taxon>
        <taxon>Spermatophyta</taxon>
        <taxon>Magnoliopsida</taxon>
        <taxon>Liliopsida</taxon>
        <taxon>Poales</taxon>
        <taxon>Poaceae</taxon>
        <taxon>PACMAD clade</taxon>
        <taxon>Panicoideae</taxon>
        <taxon>Andropogonodae</taxon>
        <taxon>Andropogoneae</taxon>
        <taxon>Saccharinae</taxon>
        <taxon>Miscanthus</taxon>
    </lineage>
</organism>
<dbReference type="OrthoDB" id="693071at2759"/>
<protein>
    <submittedName>
        <fullName evidence="1">Uncharacterized protein</fullName>
    </submittedName>
</protein>
<reference evidence="1" key="1">
    <citation type="submission" date="2020-10" db="EMBL/GenBank/DDBJ databases">
        <authorList>
            <person name="Han B."/>
            <person name="Lu T."/>
            <person name="Zhao Q."/>
            <person name="Huang X."/>
            <person name="Zhao Y."/>
        </authorList>
    </citation>
    <scope>NUCLEOTIDE SEQUENCE</scope>
</reference>
<name>A0A811PYD5_9POAL</name>
<evidence type="ECO:0000313" key="2">
    <source>
        <dbReference type="Proteomes" id="UP000604825"/>
    </source>
</evidence>
<comment type="caution">
    <text evidence="1">The sequence shown here is derived from an EMBL/GenBank/DDBJ whole genome shotgun (WGS) entry which is preliminary data.</text>
</comment>